<dbReference type="InterPro" id="IPR009003">
    <property type="entry name" value="Peptidase_S1_PA"/>
</dbReference>
<comment type="subcellular location">
    <subcellularLocation>
        <location evidence="1">Membrane</location>
        <topology evidence="1">Multi-pass membrane protein</topology>
    </subcellularLocation>
</comment>
<dbReference type="Gene3D" id="1.10.287.770">
    <property type="entry name" value="YojJ-like"/>
    <property type="match status" value="1"/>
</dbReference>
<keyword evidence="7" id="KW-0915">Sodium</keyword>
<dbReference type="PANTHER" id="PTHR11690">
    <property type="entry name" value="AMILORIDE-SENSITIVE SODIUM CHANNEL-RELATED"/>
    <property type="match status" value="1"/>
</dbReference>
<keyword evidence="15" id="KW-0645">Protease</keyword>
<dbReference type="Gene3D" id="1.10.287.820">
    <property type="entry name" value="Acid-sensing ion channel domain"/>
    <property type="match status" value="2"/>
</dbReference>
<evidence type="ECO:0000313" key="18">
    <source>
        <dbReference type="EMBL" id="CAG9811736.1"/>
    </source>
</evidence>
<protein>
    <recommendedName>
        <fullName evidence="17">Peptidase S1 domain-containing protein</fullName>
    </recommendedName>
</protein>
<dbReference type="AlphaFoldDB" id="A0A9N9S990"/>
<keyword evidence="9 16" id="KW-0472">Membrane</keyword>
<evidence type="ECO:0000256" key="12">
    <source>
        <dbReference type="ARBA" id="ARBA00023303"/>
    </source>
</evidence>
<evidence type="ECO:0000256" key="11">
    <source>
        <dbReference type="ARBA" id="ARBA00023201"/>
    </source>
</evidence>
<dbReference type="PROSITE" id="PS00135">
    <property type="entry name" value="TRYPSIN_SER"/>
    <property type="match status" value="1"/>
</dbReference>
<dbReference type="PRINTS" id="PR00722">
    <property type="entry name" value="CHYMOTRYPSIN"/>
</dbReference>
<dbReference type="PROSITE" id="PS50240">
    <property type="entry name" value="TRYPSIN_DOM"/>
    <property type="match status" value="1"/>
</dbReference>
<dbReference type="GO" id="GO:0005886">
    <property type="term" value="C:plasma membrane"/>
    <property type="evidence" value="ECO:0007669"/>
    <property type="project" value="TreeGrafter"/>
</dbReference>
<dbReference type="InterPro" id="IPR020903">
    <property type="entry name" value="ENaC_CS"/>
</dbReference>
<dbReference type="InterPro" id="IPR001873">
    <property type="entry name" value="ENaC"/>
</dbReference>
<evidence type="ECO:0000256" key="16">
    <source>
        <dbReference type="SAM" id="Phobius"/>
    </source>
</evidence>
<dbReference type="GO" id="GO:0015280">
    <property type="term" value="F:ligand-gated sodium channel activity"/>
    <property type="evidence" value="ECO:0007669"/>
    <property type="project" value="TreeGrafter"/>
</dbReference>
<evidence type="ECO:0000256" key="5">
    <source>
        <dbReference type="ARBA" id="ARBA00022692"/>
    </source>
</evidence>
<accession>A0A9N9S990</accession>
<keyword evidence="5 14" id="KW-0812">Transmembrane</keyword>
<feature type="transmembrane region" description="Helical" evidence="16">
    <location>
        <begin position="726"/>
        <end position="750"/>
    </location>
</feature>
<sequence length="1070" mass="122321">MAELVLKIQSFPIIIQLSDVLIPVGEINFPAVTICRGLLLRNDLQNESKVFIPHTKREYKEHYEKVFNISEADVEFPLLFEEVPEKLETSGINLNEIKMFTLKRLQIIDLITKSGIFQRQNISIPTDDFLAIINTFSKHFDGIQLYRWHNIFNSYSSEIITDMGLCNTINIANLSDVLHTDVVSHDFHYQLTYLSHTDIHRNFTRPFRTSTSSAGLDVLMDMESDYDVDVQYYSPPWISSLKIRGAYLLIHDPYELPSTDSLIIPANVDTMMNIWLNPELIKTDYLLKAYSLKDRNCFLNHEKKLRFFKVYTKTNCELECLTEFMISHCNCVEFFMIRNRTTKICSANEKSCYDEAKQKFESRRSDCGCLQPCDYVNYKTEIETKILFIDWAMAVHVLFWIFSFILSIIACFWLISGVNEKVPNSRAMSIDENVRFLQDIPFPALTITPDMNFDELTYEYTLEYEFQKSIKNMSKEELQKYEQLDQELFYISNITTHQKNSTLEPIDPKLYPITVNSFSRSEFTIKLSKQTLGNGFFRCKTPSFKIHKSHEFPTFFEQYSFTEFDYGSQIDIEVTPEIIRTDAILLKLSPAERECYLPGEKRLKFFKIYSQKNCEIECFTNYTIDICNCTALFQPYNPSKGISHCIIQDPNSLDFCYRYLKSNLTTSENFSIERNCSCLPTCDSVNYKIKYRTELNESNETTIRIRMNIDDLVLYRRYQQFTSSDVISYVGGLLGLFAGISMLSIVEIFYFSTIRLAVDLWRVRTELKMELKFIVLFALVSAVCAELYDPIDLSNIATIEERPGFWDNRNPELRPRPVVDPRRSSRIIGGWEVEPHSHPYAVFVLSSLGSSSWRCGGSIISPIAALTAAHCPEGTTSALIIAGAHNINQVEATQQRRTVPLADYRLHEGYNPPSLRNDIAILLIRSSPILESREIRYPQLPRSLVGELFAGETVSIVGWGRTCAACNTSPVLRGVTNLIITNAQCNTFYSGIVEHQMCMSTVGQQGTCPGDSGGPYTLPYSGAGGALPFVQIAVHSFGASSAVGGCDAQRPSGSVRTNFFLDWIDATARL</sequence>
<dbReference type="EMBL" id="OU895880">
    <property type="protein sequence ID" value="CAG9811736.1"/>
    <property type="molecule type" value="Genomic_DNA"/>
</dbReference>
<evidence type="ECO:0000256" key="3">
    <source>
        <dbReference type="ARBA" id="ARBA00022448"/>
    </source>
</evidence>
<keyword evidence="10" id="KW-1015">Disulfide bond</keyword>
<feature type="domain" description="Peptidase S1" evidence="17">
    <location>
        <begin position="827"/>
        <end position="1069"/>
    </location>
</feature>
<evidence type="ECO:0000259" key="17">
    <source>
        <dbReference type="PROSITE" id="PS50240"/>
    </source>
</evidence>
<keyword evidence="8 14" id="KW-0406">Ion transport</keyword>
<evidence type="ECO:0000256" key="2">
    <source>
        <dbReference type="ARBA" id="ARBA00007193"/>
    </source>
</evidence>
<evidence type="ECO:0000256" key="6">
    <source>
        <dbReference type="ARBA" id="ARBA00022989"/>
    </source>
</evidence>
<comment type="similarity">
    <text evidence="2 14">Belongs to the amiloride-sensitive sodium channel (TC 1.A.6) family.</text>
</comment>
<keyword evidence="19" id="KW-1185">Reference proteome</keyword>
<evidence type="ECO:0000256" key="7">
    <source>
        <dbReference type="ARBA" id="ARBA00023053"/>
    </source>
</evidence>
<dbReference type="Pfam" id="PF00858">
    <property type="entry name" value="ASC"/>
    <property type="match status" value="3"/>
</dbReference>
<organism evidence="18 19">
    <name type="scientific">Chironomus riparius</name>
    <dbReference type="NCBI Taxonomy" id="315576"/>
    <lineage>
        <taxon>Eukaryota</taxon>
        <taxon>Metazoa</taxon>
        <taxon>Ecdysozoa</taxon>
        <taxon>Arthropoda</taxon>
        <taxon>Hexapoda</taxon>
        <taxon>Insecta</taxon>
        <taxon>Pterygota</taxon>
        <taxon>Neoptera</taxon>
        <taxon>Endopterygota</taxon>
        <taxon>Diptera</taxon>
        <taxon>Nematocera</taxon>
        <taxon>Chironomoidea</taxon>
        <taxon>Chironomidae</taxon>
        <taxon>Chironominae</taxon>
        <taxon>Chironomus</taxon>
    </lineage>
</organism>
<dbReference type="SUPFAM" id="SSF50494">
    <property type="entry name" value="Trypsin-like serine proteases"/>
    <property type="match status" value="1"/>
</dbReference>
<evidence type="ECO:0000313" key="19">
    <source>
        <dbReference type="Proteomes" id="UP001153620"/>
    </source>
</evidence>
<reference evidence="18" key="2">
    <citation type="submission" date="2022-10" db="EMBL/GenBank/DDBJ databases">
        <authorList>
            <consortium name="ENA_rothamsted_submissions"/>
            <consortium name="culmorum"/>
            <person name="King R."/>
        </authorList>
    </citation>
    <scope>NUCLEOTIDE SEQUENCE</scope>
</reference>
<evidence type="ECO:0000256" key="13">
    <source>
        <dbReference type="ARBA" id="ARBA00024195"/>
    </source>
</evidence>
<dbReference type="PANTHER" id="PTHR11690:SF288">
    <property type="entry name" value="AMILORIDE-SENSITIVE NA+ CHANNEL-RELATED"/>
    <property type="match status" value="1"/>
</dbReference>
<evidence type="ECO:0000256" key="1">
    <source>
        <dbReference type="ARBA" id="ARBA00004141"/>
    </source>
</evidence>
<evidence type="ECO:0000256" key="10">
    <source>
        <dbReference type="ARBA" id="ARBA00023157"/>
    </source>
</evidence>
<keyword evidence="15" id="KW-0378">Hydrolase</keyword>
<dbReference type="CDD" id="cd00190">
    <property type="entry name" value="Tryp_SPc"/>
    <property type="match status" value="1"/>
</dbReference>
<dbReference type="GO" id="GO:0004252">
    <property type="term" value="F:serine-type endopeptidase activity"/>
    <property type="evidence" value="ECO:0007669"/>
    <property type="project" value="InterPro"/>
</dbReference>
<keyword evidence="4 14" id="KW-0894">Sodium channel</keyword>
<proteinExistence type="inferred from homology"/>
<dbReference type="InterPro" id="IPR033116">
    <property type="entry name" value="TRYPSIN_SER"/>
</dbReference>
<dbReference type="Proteomes" id="UP001153620">
    <property type="component" value="Chromosome 4"/>
</dbReference>
<gene>
    <name evidence="18" type="ORF">CHIRRI_LOCUS14543</name>
</gene>
<dbReference type="InterPro" id="IPR043504">
    <property type="entry name" value="Peptidase_S1_PA_chymotrypsin"/>
</dbReference>
<dbReference type="PROSITE" id="PS01206">
    <property type="entry name" value="ASC"/>
    <property type="match status" value="1"/>
</dbReference>
<dbReference type="Gene3D" id="2.40.10.10">
    <property type="entry name" value="Trypsin-like serine proteases"/>
    <property type="match status" value="1"/>
</dbReference>
<evidence type="ECO:0000256" key="4">
    <source>
        <dbReference type="ARBA" id="ARBA00022461"/>
    </source>
</evidence>
<evidence type="ECO:0000256" key="15">
    <source>
        <dbReference type="RuleBase" id="RU363034"/>
    </source>
</evidence>
<dbReference type="SMART" id="SM00020">
    <property type="entry name" value="Tryp_SPc"/>
    <property type="match status" value="1"/>
</dbReference>
<keyword evidence="6 16" id="KW-1133">Transmembrane helix</keyword>
<keyword evidence="12 14" id="KW-0407">Ion channel</keyword>
<dbReference type="OrthoDB" id="6021021at2759"/>
<keyword evidence="15" id="KW-0720">Serine protease</keyword>
<dbReference type="GO" id="GO:0006508">
    <property type="term" value="P:proteolysis"/>
    <property type="evidence" value="ECO:0007669"/>
    <property type="project" value="UniProtKB-KW"/>
</dbReference>
<name>A0A9N9S990_9DIPT</name>
<dbReference type="PROSITE" id="PS00134">
    <property type="entry name" value="TRYPSIN_HIS"/>
    <property type="match status" value="1"/>
</dbReference>
<evidence type="ECO:0000256" key="8">
    <source>
        <dbReference type="ARBA" id="ARBA00023065"/>
    </source>
</evidence>
<evidence type="ECO:0000256" key="9">
    <source>
        <dbReference type="ARBA" id="ARBA00023136"/>
    </source>
</evidence>
<dbReference type="InterPro" id="IPR018114">
    <property type="entry name" value="TRYPSIN_HIS"/>
</dbReference>
<feature type="transmembrane region" description="Helical" evidence="16">
    <location>
        <begin position="388"/>
        <end position="415"/>
    </location>
</feature>
<dbReference type="InterPro" id="IPR001314">
    <property type="entry name" value="Peptidase_S1A"/>
</dbReference>
<keyword evidence="11 14" id="KW-0739">Sodium transport</keyword>
<dbReference type="InterPro" id="IPR001254">
    <property type="entry name" value="Trypsin_dom"/>
</dbReference>
<reference evidence="18" key="1">
    <citation type="submission" date="2022-01" db="EMBL/GenBank/DDBJ databases">
        <authorList>
            <person name="King R."/>
        </authorList>
    </citation>
    <scope>NUCLEOTIDE SEQUENCE</scope>
</reference>
<comment type="similarity">
    <text evidence="13">Belongs to the peptidase S1 family. CLIP subfamily.</text>
</comment>
<evidence type="ECO:0000256" key="14">
    <source>
        <dbReference type="RuleBase" id="RU000679"/>
    </source>
</evidence>
<keyword evidence="3 14" id="KW-0813">Transport</keyword>
<dbReference type="Pfam" id="PF00089">
    <property type="entry name" value="Trypsin"/>
    <property type="match status" value="1"/>
</dbReference>